<dbReference type="Gene3D" id="1.20.1250.20">
    <property type="entry name" value="MFS general substrate transporter like domains"/>
    <property type="match status" value="1"/>
</dbReference>
<dbReference type="InterPro" id="IPR036259">
    <property type="entry name" value="MFS_trans_sf"/>
</dbReference>
<organism evidence="7 8">
    <name type="scientific">Agromyces indicus</name>
    <dbReference type="NCBI Taxonomy" id="758919"/>
    <lineage>
        <taxon>Bacteria</taxon>
        <taxon>Bacillati</taxon>
        <taxon>Actinomycetota</taxon>
        <taxon>Actinomycetes</taxon>
        <taxon>Micrococcales</taxon>
        <taxon>Microbacteriaceae</taxon>
        <taxon>Agromyces</taxon>
    </lineage>
</organism>
<keyword evidence="8" id="KW-1185">Reference proteome</keyword>
<feature type="transmembrane region" description="Helical" evidence="5">
    <location>
        <begin position="56"/>
        <end position="76"/>
    </location>
</feature>
<keyword evidence="4 5" id="KW-0472">Membrane</keyword>
<evidence type="ECO:0000313" key="8">
    <source>
        <dbReference type="Proteomes" id="UP001260072"/>
    </source>
</evidence>
<dbReference type="Proteomes" id="UP001260072">
    <property type="component" value="Unassembled WGS sequence"/>
</dbReference>
<proteinExistence type="predicted"/>
<feature type="transmembrane region" description="Helical" evidence="5">
    <location>
        <begin position="315"/>
        <end position="339"/>
    </location>
</feature>
<dbReference type="InterPro" id="IPR051788">
    <property type="entry name" value="MFS_Transporter"/>
</dbReference>
<dbReference type="SUPFAM" id="SSF103473">
    <property type="entry name" value="MFS general substrate transporter"/>
    <property type="match status" value="1"/>
</dbReference>
<feature type="transmembrane region" description="Helical" evidence="5">
    <location>
        <begin position="29"/>
        <end position="49"/>
    </location>
</feature>
<feature type="transmembrane region" description="Helical" evidence="5">
    <location>
        <begin position="82"/>
        <end position="101"/>
    </location>
</feature>
<feature type="transmembrane region" description="Helical" evidence="5">
    <location>
        <begin position="282"/>
        <end position="303"/>
    </location>
</feature>
<dbReference type="PANTHER" id="PTHR23514">
    <property type="entry name" value="BYPASS OF STOP CODON PROTEIN 6"/>
    <property type="match status" value="1"/>
</dbReference>
<evidence type="ECO:0000256" key="5">
    <source>
        <dbReference type="SAM" id="Phobius"/>
    </source>
</evidence>
<feature type="transmembrane region" description="Helical" evidence="5">
    <location>
        <begin position="345"/>
        <end position="363"/>
    </location>
</feature>
<feature type="transmembrane region" description="Helical" evidence="5">
    <location>
        <begin position="255"/>
        <end position="276"/>
    </location>
</feature>
<name>A0ABU1FFD7_9MICO</name>
<reference evidence="8" key="1">
    <citation type="submission" date="2023-07" db="EMBL/GenBank/DDBJ databases">
        <title>Description of three actinobacteria isolated from air of manufacturing shop in a pharmaceutical factory.</title>
        <authorList>
            <person name="Zhang D.-F."/>
        </authorList>
    </citation>
    <scope>NUCLEOTIDE SEQUENCE [LARGE SCALE GENOMIC DNA]</scope>
    <source>
        <strain evidence="8">CCTCC AB 2011122</strain>
    </source>
</reference>
<dbReference type="PROSITE" id="PS50850">
    <property type="entry name" value="MFS"/>
    <property type="match status" value="1"/>
</dbReference>
<dbReference type="InterPro" id="IPR020846">
    <property type="entry name" value="MFS_dom"/>
</dbReference>
<dbReference type="Pfam" id="PF07690">
    <property type="entry name" value="MFS_1"/>
    <property type="match status" value="1"/>
</dbReference>
<feature type="transmembrane region" description="Helical" evidence="5">
    <location>
        <begin position="227"/>
        <end position="248"/>
    </location>
</feature>
<evidence type="ECO:0000256" key="1">
    <source>
        <dbReference type="ARBA" id="ARBA00004651"/>
    </source>
</evidence>
<gene>
    <name evidence="7" type="ORF">RH861_00010</name>
</gene>
<keyword evidence="2 5" id="KW-0812">Transmembrane</keyword>
<protein>
    <submittedName>
        <fullName evidence="7">MFS transporter</fullName>
    </submittedName>
</protein>
<keyword evidence="3 5" id="KW-1133">Transmembrane helix</keyword>
<dbReference type="InterPro" id="IPR011701">
    <property type="entry name" value="MFS"/>
</dbReference>
<dbReference type="PANTHER" id="PTHR23514:SF13">
    <property type="entry name" value="INNER MEMBRANE PROTEIN YBJJ"/>
    <property type="match status" value="1"/>
</dbReference>
<evidence type="ECO:0000313" key="7">
    <source>
        <dbReference type="EMBL" id="MDR5690440.1"/>
    </source>
</evidence>
<evidence type="ECO:0000256" key="2">
    <source>
        <dbReference type="ARBA" id="ARBA00022692"/>
    </source>
</evidence>
<comment type="caution">
    <text evidence="7">The sequence shown here is derived from an EMBL/GenBank/DDBJ whole genome shotgun (WGS) entry which is preliminary data.</text>
</comment>
<comment type="subcellular location">
    <subcellularLocation>
        <location evidence="1">Cell membrane</location>
        <topology evidence="1">Multi-pass membrane protein</topology>
    </subcellularLocation>
</comment>
<feature type="domain" description="Major facilitator superfamily (MFS) profile" evidence="6">
    <location>
        <begin position="153"/>
        <end position="381"/>
    </location>
</feature>
<evidence type="ECO:0000256" key="4">
    <source>
        <dbReference type="ARBA" id="ARBA00023136"/>
    </source>
</evidence>
<feature type="transmembrane region" description="Helical" evidence="5">
    <location>
        <begin position="147"/>
        <end position="169"/>
    </location>
</feature>
<evidence type="ECO:0000256" key="3">
    <source>
        <dbReference type="ARBA" id="ARBA00022989"/>
    </source>
</evidence>
<sequence length="381" mass="38132">MLFIANAVVFATIVTRYPEVKERFDLGELTFGVMVACGPVGAVLGSVAAGRLVNRLGAVPVAVASSLLLGALLVVAGFASEAVAFGAILFTLGFVDATGDVGNNAHGLAIQRLVGRSIINGLHGAWSAGAIAGAALGALALQLGIPISIHLGVTGAAIVVGSLVALPLVRLRTAPPLPPQPGHHRRSSPVTAMLVTACALAVIGAFLEDLGSTWGGVYAVAETGARVASAAIPFAVLMTTLTLGRFAADALVDRIGVVSTIRAGSMVALFGLLIAVLAPETWVVAVGLGLLGLGIAPMIPLAMDAAERAPGITAGTGLAIAATVMRLGFLASPLLVGAIAEWTGLRVALALCLVVPVTAFAIAGRLHHPPPRTTPDAVGAD</sequence>
<dbReference type="RefSeq" id="WP_310519186.1">
    <property type="nucleotide sequence ID" value="NZ_BAABBS010000001.1"/>
</dbReference>
<dbReference type="EMBL" id="JAVKGS010000001">
    <property type="protein sequence ID" value="MDR5690440.1"/>
    <property type="molecule type" value="Genomic_DNA"/>
</dbReference>
<feature type="transmembrane region" description="Helical" evidence="5">
    <location>
        <begin position="122"/>
        <end position="141"/>
    </location>
</feature>
<evidence type="ECO:0000259" key="6">
    <source>
        <dbReference type="PROSITE" id="PS50850"/>
    </source>
</evidence>
<accession>A0ABU1FFD7</accession>
<feature type="transmembrane region" description="Helical" evidence="5">
    <location>
        <begin position="190"/>
        <end position="207"/>
    </location>
</feature>